<evidence type="ECO:0000256" key="8">
    <source>
        <dbReference type="ARBA" id="ARBA00023270"/>
    </source>
</evidence>
<keyword evidence="7 10" id="KW-0456">Lyase</keyword>
<name>A0A6J4VXU8_9BACT</name>
<dbReference type="Pfam" id="PF02675">
    <property type="entry name" value="AdoMet_dc"/>
    <property type="match status" value="1"/>
</dbReference>
<accession>A0A6J4VXU8</accession>
<keyword evidence="8" id="KW-0704">Schiff base</keyword>
<evidence type="ECO:0000256" key="9">
    <source>
        <dbReference type="ARBA" id="ARBA00023317"/>
    </source>
</evidence>
<proteinExistence type="predicted"/>
<keyword evidence="6" id="KW-0865">Zymogen</keyword>
<evidence type="ECO:0000256" key="2">
    <source>
        <dbReference type="ARBA" id="ARBA00022793"/>
    </source>
</evidence>
<reference evidence="10" key="1">
    <citation type="submission" date="2020-02" db="EMBL/GenBank/DDBJ databases">
        <authorList>
            <person name="Meier V. D."/>
        </authorList>
    </citation>
    <scope>NUCLEOTIDE SEQUENCE</scope>
    <source>
        <strain evidence="10">AVDCRST_MAG18</strain>
    </source>
</reference>
<evidence type="ECO:0000256" key="3">
    <source>
        <dbReference type="ARBA" id="ARBA00022813"/>
    </source>
</evidence>
<dbReference type="SUPFAM" id="SSF56276">
    <property type="entry name" value="S-adenosylmethionine decarboxylase"/>
    <property type="match status" value="1"/>
</dbReference>
<dbReference type="Gene3D" id="3.60.90.10">
    <property type="entry name" value="S-adenosylmethionine decarboxylase"/>
    <property type="match status" value="1"/>
</dbReference>
<dbReference type="GO" id="GO:0004014">
    <property type="term" value="F:adenosylmethionine decarboxylase activity"/>
    <property type="evidence" value="ECO:0007669"/>
    <property type="project" value="InterPro"/>
</dbReference>
<dbReference type="InterPro" id="IPR016067">
    <property type="entry name" value="S-AdoMet_deCO2ase_core"/>
</dbReference>
<keyword evidence="4" id="KW-0745">Spermidine biosynthesis</keyword>
<organism evidence="10">
    <name type="scientific">uncultured Thermomicrobiales bacterium</name>
    <dbReference type="NCBI Taxonomy" id="1645740"/>
    <lineage>
        <taxon>Bacteria</taxon>
        <taxon>Pseudomonadati</taxon>
        <taxon>Thermomicrobiota</taxon>
        <taxon>Thermomicrobia</taxon>
        <taxon>Thermomicrobiales</taxon>
        <taxon>environmental samples</taxon>
    </lineage>
</organism>
<dbReference type="EMBL" id="CADCWN010000363">
    <property type="protein sequence ID" value="CAA9588959.1"/>
    <property type="molecule type" value="Genomic_DNA"/>
</dbReference>
<evidence type="ECO:0000256" key="5">
    <source>
        <dbReference type="ARBA" id="ARBA00023115"/>
    </source>
</evidence>
<evidence type="ECO:0000256" key="7">
    <source>
        <dbReference type="ARBA" id="ARBA00023239"/>
    </source>
</evidence>
<keyword evidence="9" id="KW-0670">Pyruvate</keyword>
<keyword evidence="3" id="KW-0068">Autocatalytic cleavage</keyword>
<keyword evidence="2" id="KW-0210">Decarboxylase</keyword>
<comment type="cofactor">
    <cofactor evidence="1">
        <name>pyruvate</name>
        <dbReference type="ChEBI" id="CHEBI:15361"/>
    </cofactor>
</comment>
<dbReference type="EC" id="4.1.1.19" evidence="10"/>
<dbReference type="InterPro" id="IPR003826">
    <property type="entry name" value="AdoMetDC_fam_prok"/>
</dbReference>
<dbReference type="GO" id="GO:0005829">
    <property type="term" value="C:cytosol"/>
    <property type="evidence" value="ECO:0007669"/>
    <property type="project" value="TreeGrafter"/>
</dbReference>
<evidence type="ECO:0000256" key="6">
    <source>
        <dbReference type="ARBA" id="ARBA00023145"/>
    </source>
</evidence>
<dbReference type="PANTHER" id="PTHR33866">
    <property type="entry name" value="S-ADENOSYLMETHIONINE DECARBOXYLASE PROENZYME"/>
    <property type="match status" value="1"/>
</dbReference>
<protein>
    <submittedName>
        <fullName evidence="10">Arginine decarboxylase proenzyme</fullName>
        <ecNumber evidence="10">4.1.1.19</ecNumber>
    </submittedName>
</protein>
<dbReference type="GO" id="GO:0008295">
    <property type="term" value="P:spermidine biosynthetic process"/>
    <property type="evidence" value="ECO:0007669"/>
    <property type="project" value="UniProtKB-KW"/>
</dbReference>
<dbReference type="AlphaFoldDB" id="A0A6J4VXU8"/>
<keyword evidence="5" id="KW-0620">Polyamine biosynthesis</keyword>
<gene>
    <name evidence="10" type="ORF">AVDCRST_MAG18-4501</name>
</gene>
<evidence type="ECO:0000313" key="10">
    <source>
        <dbReference type="EMBL" id="CAA9588959.1"/>
    </source>
</evidence>
<dbReference type="GO" id="GO:0008792">
    <property type="term" value="F:arginine decarboxylase activity"/>
    <property type="evidence" value="ECO:0007669"/>
    <property type="project" value="UniProtKB-EC"/>
</dbReference>
<sequence>MQMQHLVVDAFVADGQRLGDVAAIFDLLDTLPERIGMTKIAPPYVFRYSGVKPEDWGVTGVVIIAESHISIHTFAEHRRFHLDVFSCKPFDVEMVRERISELFGVTDMTAAVVHRIAEQARDEWHVERIGEPTLAFVAD</sequence>
<evidence type="ECO:0000256" key="1">
    <source>
        <dbReference type="ARBA" id="ARBA00001928"/>
    </source>
</evidence>
<dbReference type="PANTHER" id="PTHR33866:SF2">
    <property type="entry name" value="S-ADENOSYLMETHIONINE DECARBOXYLASE PROENZYME"/>
    <property type="match status" value="1"/>
</dbReference>
<evidence type="ECO:0000256" key="4">
    <source>
        <dbReference type="ARBA" id="ARBA00023066"/>
    </source>
</evidence>